<protein>
    <submittedName>
        <fullName evidence="1">AsIV-cont00003-ORF1</fullName>
    </submittedName>
</protein>
<reference evidence="1" key="1">
    <citation type="journal article" date="2013" name="J. Gen. Virol.">
        <title>Ultrastructural and genomic characterization of a second banchine polydnavirus confirms the existence of shared features within this ichnovirus lineage.</title>
        <authorList>
            <person name="Djoumad A."/>
            <person name="Stoltz D."/>
            <person name="Beliveau C."/>
            <person name="Boyle B."/>
            <person name="Kuhn L."/>
            <person name="Cusson M."/>
        </authorList>
    </citation>
    <scope>NUCLEOTIDE SEQUENCE</scope>
</reference>
<name>S5DR15_9VIRU</name>
<proteinExistence type="predicted"/>
<organism evidence="1">
    <name type="scientific">Apophua simplicipes ichnovirus</name>
    <dbReference type="NCBI Taxonomy" id="1329648"/>
    <lineage>
        <taxon>Viruses</taxon>
        <taxon>Viruses incertae sedis</taxon>
        <taxon>Polydnaviriformidae</taxon>
        <taxon>Ichnoviriform</taxon>
    </lineage>
</organism>
<sequence>MTLLFMGSYINGFSRDFIFSWSQLLFGESKMETTNLPHLMEDERNLQSELSNAQWEMNICKHNGPICHCERKVSQLQDQLHAVQAQIQAEKARMNGKVEPITFITVLIFFRVQNYAIVI</sequence>
<evidence type="ECO:0000313" key="1">
    <source>
        <dbReference type="EMBL" id="AGQ20108.1"/>
    </source>
</evidence>
<accession>S5DR15</accession>
<dbReference type="EMBL" id="KC752209">
    <property type="protein sequence ID" value="AGQ20108.1"/>
    <property type="molecule type" value="Genomic_DNA"/>
</dbReference>